<evidence type="ECO:0000256" key="4">
    <source>
        <dbReference type="ARBA" id="ARBA00023136"/>
    </source>
</evidence>
<feature type="transmembrane region" description="Helical" evidence="6">
    <location>
        <begin position="189"/>
        <end position="209"/>
    </location>
</feature>
<keyword evidence="2 6" id="KW-0812">Transmembrane</keyword>
<protein>
    <submittedName>
        <fullName evidence="8">MFS transporter</fullName>
    </submittedName>
</protein>
<feature type="region of interest" description="Disordered" evidence="5">
    <location>
        <begin position="416"/>
        <end position="446"/>
    </location>
</feature>
<feature type="transmembrane region" description="Helical" evidence="6">
    <location>
        <begin position="299"/>
        <end position="316"/>
    </location>
</feature>
<name>A0A919GV98_9ACTN</name>
<feature type="transmembrane region" description="Helical" evidence="6">
    <location>
        <begin position="266"/>
        <end position="287"/>
    </location>
</feature>
<organism evidence="8 9">
    <name type="scientific">Streptomyces xanthophaeus</name>
    <dbReference type="NCBI Taxonomy" id="67385"/>
    <lineage>
        <taxon>Bacteria</taxon>
        <taxon>Bacillati</taxon>
        <taxon>Actinomycetota</taxon>
        <taxon>Actinomycetes</taxon>
        <taxon>Kitasatosporales</taxon>
        <taxon>Streptomycetaceae</taxon>
        <taxon>Streptomyces</taxon>
    </lineage>
</organism>
<comment type="caution">
    <text evidence="8">The sequence shown here is derived from an EMBL/GenBank/DDBJ whole genome shotgun (WGS) entry which is preliminary data.</text>
</comment>
<reference evidence="8" key="1">
    <citation type="submission" date="2020-09" db="EMBL/GenBank/DDBJ databases">
        <title>Whole genome shotgun sequence of Streptomyces xanthophaeus NBRC 12829.</title>
        <authorList>
            <person name="Komaki H."/>
            <person name="Tamura T."/>
        </authorList>
    </citation>
    <scope>NUCLEOTIDE SEQUENCE</scope>
    <source>
        <strain evidence="8">NBRC 12829</strain>
    </source>
</reference>
<dbReference type="PROSITE" id="PS50850">
    <property type="entry name" value="MFS"/>
    <property type="match status" value="1"/>
</dbReference>
<keyword evidence="3 6" id="KW-1133">Transmembrane helix</keyword>
<comment type="subcellular location">
    <subcellularLocation>
        <location evidence="1">Cell membrane</location>
        <topology evidence="1">Multi-pass membrane protein</topology>
    </subcellularLocation>
</comment>
<dbReference type="InterPro" id="IPR020846">
    <property type="entry name" value="MFS_dom"/>
</dbReference>
<accession>A0A919GV98</accession>
<dbReference type="InterPro" id="IPR011701">
    <property type="entry name" value="MFS"/>
</dbReference>
<keyword evidence="9" id="KW-1185">Reference proteome</keyword>
<evidence type="ECO:0000259" key="7">
    <source>
        <dbReference type="PROSITE" id="PS50850"/>
    </source>
</evidence>
<dbReference type="EMBL" id="BNEE01000006">
    <property type="protein sequence ID" value="GHI85543.1"/>
    <property type="molecule type" value="Genomic_DNA"/>
</dbReference>
<feature type="transmembrane region" description="Helical" evidence="6">
    <location>
        <begin position="369"/>
        <end position="386"/>
    </location>
</feature>
<dbReference type="RefSeq" id="WP_107066853.1">
    <property type="nucleotide sequence ID" value="NZ_BNEE01000006.1"/>
</dbReference>
<dbReference type="SUPFAM" id="SSF103473">
    <property type="entry name" value="MFS general substrate transporter"/>
    <property type="match status" value="1"/>
</dbReference>
<keyword evidence="4 6" id="KW-0472">Membrane</keyword>
<evidence type="ECO:0000256" key="2">
    <source>
        <dbReference type="ARBA" id="ARBA00022692"/>
    </source>
</evidence>
<proteinExistence type="predicted"/>
<dbReference type="OrthoDB" id="9803985at2"/>
<dbReference type="GO" id="GO:0005886">
    <property type="term" value="C:plasma membrane"/>
    <property type="evidence" value="ECO:0007669"/>
    <property type="project" value="UniProtKB-SubCell"/>
</dbReference>
<evidence type="ECO:0000313" key="9">
    <source>
        <dbReference type="Proteomes" id="UP000600026"/>
    </source>
</evidence>
<gene>
    <name evidence="8" type="ORF">Sxan_29070</name>
</gene>
<evidence type="ECO:0000256" key="1">
    <source>
        <dbReference type="ARBA" id="ARBA00004651"/>
    </source>
</evidence>
<dbReference type="PANTHER" id="PTHR23518">
    <property type="entry name" value="C-METHYLTRANSFERASE"/>
    <property type="match status" value="1"/>
</dbReference>
<evidence type="ECO:0000256" key="3">
    <source>
        <dbReference type="ARBA" id="ARBA00022989"/>
    </source>
</evidence>
<dbReference type="Gene3D" id="1.20.1250.20">
    <property type="entry name" value="MFS general substrate transporter like domains"/>
    <property type="match status" value="2"/>
</dbReference>
<feature type="domain" description="Major facilitator superfamily (MFS) profile" evidence="7">
    <location>
        <begin position="30"/>
        <end position="414"/>
    </location>
</feature>
<evidence type="ECO:0000256" key="5">
    <source>
        <dbReference type="SAM" id="MobiDB-lite"/>
    </source>
</evidence>
<feature type="transmembrane region" description="Helical" evidence="6">
    <location>
        <begin position="322"/>
        <end position="348"/>
    </location>
</feature>
<feature type="transmembrane region" description="Helical" evidence="6">
    <location>
        <begin position="392"/>
        <end position="411"/>
    </location>
</feature>
<dbReference type="InterPro" id="IPR036259">
    <property type="entry name" value="MFS_trans_sf"/>
</dbReference>
<feature type="transmembrane region" description="Helical" evidence="6">
    <location>
        <begin position="166"/>
        <end position="183"/>
    </location>
</feature>
<feature type="transmembrane region" description="Helical" evidence="6">
    <location>
        <begin position="239"/>
        <end position="260"/>
    </location>
</feature>
<dbReference type="GO" id="GO:0022857">
    <property type="term" value="F:transmembrane transporter activity"/>
    <property type="evidence" value="ECO:0007669"/>
    <property type="project" value="InterPro"/>
</dbReference>
<dbReference type="AlphaFoldDB" id="A0A919GV98"/>
<feature type="compositionally biased region" description="Basic and acidic residues" evidence="5">
    <location>
        <begin position="428"/>
        <end position="446"/>
    </location>
</feature>
<dbReference type="Pfam" id="PF07690">
    <property type="entry name" value="MFS_1"/>
    <property type="match status" value="2"/>
</dbReference>
<dbReference type="PANTHER" id="PTHR23518:SF2">
    <property type="entry name" value="MAJOR FACILITATOR SUPERFAMILY TRANSPORTER"/>
    <property type="match status" value="1"/>
</dbReference>
<sequence length="446" mass="45572">MYLSTIGRKELPADSAVTGRRGRWTMVGGNVLTLGAVSLITDVSAEMVSAVLPLYLVLGLQLSPAAYGVLDGLNTGATALLRLIGGYVADRTSRRKAVAGAGYGLSALAKLGLVAVGSSASSIGLVLTADRAGKGLRTAPRDALITLSAPSDALGRAFGVHRAMDSIGAFAGPLVALAVLTASGQSFDAVFVTSFCIAALGVLVLVLFVRDHREAGPTKGTVSPRALGRLLRTGPVRRLVAAACLLGLATIGDGFVYLLLQRRESLSIGWFPLLAVGTSLSYLLLAAPLGALADRIGRLPVMLGGYGMLALVYLLLQGPLDGPMLLVLVVGLNGIFYAATEGVLMALAAPVLPERLRTTGIAVIQSGQALAYLGSSVLFGLAWQVWGAAAASRGAALCVVVGAVATAFLLAPGASRTAAPTAGPAVHTTREPDPERNPDERTGTCE</sequence>
<dbReference type="Proteomes" id="UP000600026">
    <property type="component" value="Unassembled WGS sequence"/>
</dbReference>
<evidence type="ECO:0000256" key="6">
    <source>
        <dbReference type="SAM" id="Phobius"/>
    </source>
</evidence>
<evidence type="ECO:0000313" key="8">
    <source>
        <dbReference type="EMBL" id="GHI85543.1"/>
    </source>
</evidence>
<dbReference type="CDD" id="cd17370">
    <property type="entry name" value="MFS_MJ1317_like"/>
    <property type="match status" value="1"/>
</dbReference>